<sequence length="265" mass="28887">MRFHSLSNPLASLALVSLASSPCVSAQFIYPPPLNGSLSDFTSGAATPTMNFSHGDNMFGGWSTPGKLMSFMIYRCTGSTQPGATLKPLNSDFNSEEGHPQPDKTWAQMPLHSDASDMFGNGMNPGRNPIWFHGDFFANNKTTGDLCWFELYPGTDAIYPSDDDDGGSQRITTVDGESDWYFATEPFKVNPARPNNLTVTWRSSGPKPDLFKNHTEAYMAEFFTQFPELMSSSRVSASKTSGSYSVFLQGPGWIGCLALLLALGL</sequence>
<organism evidence="2 3">
    <name type="scientific">Pseudopithomyces chartarum</name>
    <dbReference type="NCBI Taxonomy" id="1892770"/>
    <lineage>
        <taxon>Eukaryota</taxon>
        <taxon>Fungi</taxon>
        <taxon>Dikarya</taxon>
        <taxon>Ascomycota</taxon>
        <taxon>Pezizomycotina</taxon>
        <taxon>Dothideomycetes</taxon>
        <taxon>Pleosporomycetidae</taxon>
        <taxon>Pleosporales</taxon>
        <taxon>Massarineae</taxon>
        <taxon>Didymosphaeriaceae</taxon>
        <taxon>Pseudopithomyces</taxon>
    </lineage>
</organism>
<feature type="signal peptide" evidence="1">
    <location>
        <begin position="1"/>
        <end position="26"/>
    </location>
</feature>
<evidence type="ECO:0000313" key="2">
    <source>
        <dbReference type="EMBL" id="KAK3210391.1"/>
    </source>
</evidence>
<comment type="caution">
    <text evidence="2">The sequence shown here is derived from an EMBL/GenBank/DDBJ whole genome shotgun (WGS) entry which is preliminary data.</text>
</comment>
<accession>A0AAN6M057</accession>
<proteinExistence type="predicted"/>
<dbReference type="EMBL" id="WVTA01000005">
    <property type="protein sequence ID" value="KAK3210391.1"/>
    <property type="molecule type" value="Genomic_DNA"/>
</dbReference>
<keyword evidence="1" id="KW-0732">Signal</keyword>
<dbReference type="AlphaFoldDB" id="A0AAN6M057"/>
<keyword evidence="3" id="KW-1185">Reference proteome</keyword>
<name>A0AAN6M057_9PLEO</name>
<evidence type="ECO:0000313" key="3">
    <source>
        <dbReference type="Proteomes" id="UP001280581"/>
    </source>
</evidence>
<gene>
    <name evidence="2" type="ORF">GRF29_44g2564759</name>
</gene>
<evidence type="ECO:0000256" key="1">
    <source>
        <dbReference type="SAM" id="SignalP"/>
    </source>
</evidence>
<feature type="chain" id="PRO_5042881299" evidence="1">
    <location>
        <begin position="27"/>
        <end position="265"/>
    </location>
</feature>
<dbReference type="Proteomes" id="UP001280581">
    <property type="component" value="Unassembled WGS sequence"/>
</dbReference>
<protein>
    <submittedName>
        <fullName evidence="2">Uncharacterized protein</fullName>
    </submittedName>
</protein>
<reference evidence="2 3" key="1">
    <citation type="submission" date="2021-02" db="EMBL/GenBank/DDBJ databases">
        <title>Genome assembly of Pseudopithomyces chartarum.</title>
        <authorList>
            <person name="Jauregui R."/>
            <person name="Singh J."/>
            <person name="Voisey C."/>
        </authorList>
    </citation>
    <scope>NUCLEOTIDE SEQUENCE [LARGE SCALE GENOMIC DNA]</scope>
    <source>
        <strain evidence="2 3">AGR01</strain>
    </source>
</reference>